<keyword evidence="2 5" id="KW-0378">Hydrolase</keyword>
<dbReference type="GO" id="GO:0009313">
    <property type="term" value="P:oligosaccharide catabolic process"/>
    <property type="evidence" value="ECO:0007669"/>
    <property type="project" value="TreeGrafter"/>
</dbReference>
<reference evidence="7 8" key="1">
    <citation type="submission" date="2018-10" db="EMBL/GenBank/DDBJ databases">
        <title>Bacillus Keqinensis sp. nov., a moderately halophilic bacterium isolated from a saline-alkaline lake.</title>
        <authorList>
            <person name="Wang H."/>
        </authorList>
    </citation>
    <scope>NUCLEOTIDE SEQUENCE [LARGE SCALE GENOMIC DNA]</scope>
    <source>
        <strain evidence="7 8">KQ-3</strain>
    </source>
</reference>
<comment type="caution">
    <text evidence="7">The sequence shown here is derived from an EMBL/GenBank/DDBJ whole genome shotgun (WGS) entry which is preliminary data.</text>
</comment>
<dbReference type="EMBL" id="RHIB01000001">
    <property type="protein sequence ID" value="RNA69435.1"/>
    <property type="molecule type" value="Genomic_DNA"/>
</dbReference>
<dbReference type="GO" id="GO:0004556">
    <property type="term" value="F:alpha-amylase activity"/>
    <property type="evidence" value="ECO:0007669"/>
    <property type="project" value="UniProtKB-UniRule"/>
</dbReference>
<dbReference type="AlphaFoldDB" id="A0A3M7TYD0"/>
<evidence type="ECO:0000256" key="3">
    <source>
        <dbReference type="ARBA" id="ARBA00023295"/>
    </source>
</evidence>
<dbReference type="InterPro" id="IPR006046">
    <property type="entry name" value="Alpha_amylase"/>
</dbReference>
<name>A0A3M7TYD0_9BACI</name>
<sequence length="528" mass="61062">MNNYSWLGITALALLLACEQNEDAGGSEEEEDYYTPEVLQNDEQSGLITHFPETVFYEIFPRAFYDTTGDGIGDIRGMIEKLDYLDEMGVEGLWLMPIHPSPTYHGYDVLDYYGINPDYGTMEDFREFVEQAQARDIKVLADYVVNHTSVEHPWFTDAVSSEDSEYRDWYIWADEDTRLSERGEWGQRLWHGEAPNQYMSVFWEGMPDLNLDNPQVREKLIEIGTFWLDDVGVDGFRLDAAKHIFPGKHDKNLDWWAEFREAMEDVKEDVFLVGEVWDIPSVTAPYLENGLHSVFHFDLGEAMVQAARSERGSRLVSGLKRDLDRFDQFSDEYVLSTFLTNHDMDRVMSELRGHPERARMAASLLLTLPGSPFIYYGEEIGMEGQKPDEHIREPMVWYEDRGQDGMTSWIEPRHDQDEKVLSVEEQLNDPDSLLRHYQTMIHLRRTTPALLYGEIEEAYTDEQSIVTFYREADDELVLVFHNLGDEEATTGLPEEGELSWHFRQSDDQTISNGSLTLPPYSTAVLTVR</sequence>
<dbReference type="Pfam" id="PF00128">
    <property type="entry name" value="Alpha-amylase"/>
    <property type="match status" value="1"/>
</dbReference>
<dbReference type="Pfam" id="PF23915">
    <property type="entry name" value="SusG_C"/>
    <property type="match status" value="1"/>
</dbReference>
<dbReference type="PANTHER" id="PTHR10357">
    <property type="entry name" value="ALPHA-AMYLASE FAMILY MEMBER"/>
    <property type="match status" value="1"/>
</dbReference>
<evidence type="ECO:0000259" key="6">
    <source>
        <dbReference type="SMART" id="SM00642"/>
    </source>
</evidence>
<comment type="catalytic activity">
    <reaction evidence="5">
        <text>Endohydrolysis of (1-&gt;4)-alpha-D-glucosidic linkages in polysaccharides containing three or more (1-&gt;4)-alpha-linked D-glucose units.</text>
        <dbReference type="EC" id="3.2.1.1"/>
    </reaction>
</comment>
<dbReference type="InterPro" id="IPR017853">
    <property type="entry name" value="GH"/>
</dbReference>
<dbReference type="SUPFAM" id="SSF51445">
    <property type="entry name" value="(Trans)glycosidases"/>
    <property type="match status" value="1"/>
</dbReference>
<dbReference type="InterPro" id="IPR013780">
    <property type="entry name" value="Glyco_hydro_b"/>
</dbReference>
<organism evidence="7 8">
    <name type="scientific">Alteribacter keqinensis</name>
    <dbReference type="NCBI Taxonomy" id="2483800"/>
    <lineage>
        <taxon>Bacteria</taxon>
        <taxon>Bacillati</taxon>
        <taxon>Bacillota</taxon>
        <taxon>Bacilli</taxon>
        <taxon>Bacillales</taxon>
        <taxon>Bacillaceae</taxon>
        <taxon>Alteribacter</taxon>
    </lineage>
</organism>
<dbReference type="Gene3D" id="3.20.20.80">
    <property type="entry name" value="Glycosidases"/>
    <property type="match status" value="1"/>
</dbReference>
<dbReference type="PRINTS" id="PR00110">
    <property type="entry name" value="ALPHAAMYLASE"/>
</dbReference>
<comment type="similarity">
    <text evidence="1 4">Belongs to the glycosyl hydrolase 13 family.</text>
</comment>
<keyword evidence="5" id="KW-0119">Carbohydrate metabolism</keyword>
<keyword evidence="8" id="KW-1185">Reference proteome</keyword>
<evidence type="ECO:0000256" key="4">
    <source>
        <dbReference type="RuleBase" id="RU003615"/>
    </source>
</evidence>
<evidence type="ECO:0000256" key="5">
    <source>
        <dbReference type="RuleBase" id="RU361134"/>
    </source>
</evidence>
<feature type="domain" description="Glycosyl hydrolase family 13 catalytic" evidence="6">
    <location>
        <begin position="58"/>
        <end position="410"/>
    </location>
</feature>
<dbReference type="InterPro" id="IPR006047">
    <property type="entry name" value="GH13_cat_dom"/>
</dbReference>
<dbReference type="Proteomes" id="UP000278746">
    <property type="component" value="Unassembled WGS sequence"/>
</dbReference>
<accession>A0A3M7TYD0</accession>
<evidence type="ECO:0000256" key="2">
    <source>
        <dbReference type="ARBA" id="ARBA00022801"/>
    </source>
</evidence>
<evidence type="ECO:0000313" key="7">
    <source>
        <dbReference type="EMBL" id="RNA69435.1"/>
    </source>
</evidence>
<dbReference type="Gene3D" id="3.90.400.10">
    <property type="entry name" value="Oligo-1,6-glucosidase, Domain 2"/>
    <property type="match status" value="1"/>
</dbReference>
<evidence type="ECO:0000256" key="1">
    <source>
        <dbReference type="ARBA" id="ARBA00008061"/>
    </source>
</evidence>
<dbReference type="SMART" id="SM00642">
    <property type="entry name" value="Aamy"/>
    <property type="match status" value="1"/>
</dbReference>
<protein>
    <recommendedName>
        <fullName evidence="5">Alpha-amylase</fullName>
        <ecNumber evidence="5">3.2.1.1</ecNumber>
    </recommendedName>
</protein>
<dbReference type="OrthoDB" id="9805159at2"/>
<dbReference type="EC" id="3.2.1.1" evidence="5"/>
<gene>
    <name evidence="7" type="ORF">EBO34_05715</name>
</gene>
<proteinExistence type="inferred from homology"/>
<dbReference type="InterPro" id="IPR056300">
    <property type="entry name" value="SusG-like_C"/>
</dbReference>
<evidence type="ECO:0000313" key="8">
    <source>
        <dbReference type="Proteomes" id="UP000278746"/>
    </source>
</evidence>
<dbReference type="CDD" id="cd11316">
    <property type="entry name" value="AmyAc_bac2_AmyA"/>
    <property type="match status" value="1"/>
</dbReference>
<dbReference type="SUPFAM" id="SSF51011">
    <property type="entry name" value="Glycosyl hydrolase domain"/>
    <property type="match status" value="1"/>
</dbReference>
<keyword evidence="3 5" id="KW-0326">Glycosidase</keyword>
<dbReference type="GO" id="GO:0043169">
    <property type="term" value="F:cation binding"/>
    <property type="evidence" value="ECO:0007669"/>
    <property type="project" value="InterPro"/>
</dbReference>
<dbReference type="RefSeq" id="WP_122896955.1">
    <property type="nucleotide sequence ID" value="NZ_RHIB01000001.1"/>
</dbReference>
<dbReference type="Gene3D" id="2.60.40.1180">
    <property type="entry name" value="Golgi alpha-mannosidase II"/>
    <property type="match status" value="1"/>
</dbReference>
<dbReference type="PANTHER" id="PTHR10357:SF179">
    <property type="entry name" value="NEUTRAL AND BASIC AMINO ACID TRANSPORT PROTEIN RBAT"/>
    <property type="match status" value="1"/>
</dbReference>
<dbReference type="InterPro" id="IPR045857">
    <property type="entry name" value="O16G_dom_2"/>
</dbReference>